<dbReference type="Proteomes" id="UP000290889">
    <property type="component" value="Chromosome"/>
</dbReference>
<organism evidence="2 3">
    <name type="scientific">Muriicola soli</name>
    <dbReference type="NCBI Taxonomy" id="2507538"/>
    <lineage>
        <taxon>Bacteria</taxon>
        <taxon>Pseudomonadati</taxon>
        <taxon>Bacteroidota</taxon>
        <taxon>Flavobacteriia</taxon>
        <taxon>Flavobacteriales</taxon>
        <taxon>Flavobacteriaceae</taxon>
        <taxon>Muriicola</taxon>
    </lineage>
</organism>
<evidence type="ECO:0000313" key="2">
    <source>
        <dbReference type="EMBL" id="QBA64968.1"/>
    </source>
</evidence>
<proteinExistence type="predicted"/>
<keyword evidence="1" id="KW-0812">Transmembrane</keyword>
<evidence type="ECO:0000313" key="3">
    <source>
        <dbReference type="Proteomes" id="UP000290889"/>
    </source>
</evidence>
<dbReference type="AlphaFoldDB" id="A0A411EBE4"/>
<name>A0A411EBE4_9FLAO</name>
<keyword evidence="1" id="KW-1133">Transmembrane helix</keyword>
<gene>
    <name evidence="2" type="ORF">EQY75_10775</name>
</gene>
<protein>
    <submittedName>
        <fullName evidence="2">Uncharacterized protein</fullName>
    </submittedName>
</protein>
<dbReference type="OrthoDB" id="5624668at2"/>
<dbReference type="KEGG" id="mur:EQY75_10775"/>
<sequence length="248" mass="27726">MSEQKKSRTPWDIIQSSILLLTPVLVAVMGYFFNKSLTEIESQIANVTAMKPFMEMIADPDITTSKMGAYAIYMLKKDDDPQIAAQMILAPGKQHLLDVLVDIGNRDTAIKSVVNHVLDNLDLSSGDTSQLSDIQKNALSIIDKIDKQTASELIDTDEGEPSATDWLYLGNFSPGQKNDRIISERPQKGQDYILIKDANVRADKPRKENGYKLPSFVRVAKKGSTINIDTLTIDKKGHNWARVRFLDE</sequence>
<feature type="transmembrane region" description="Helical" evidence="1">
    <location>
        <begin position="12"/>
        <end position="33"/>
    </location>
</feature>
<evidence type="ECO:0000256" key="1">
    <source>
        <dbReference type="SAM" id="Phobius"/>
    </source>
</evidence>
<dbReference type="EMBL" id="CP035544">
    <property type="protein sequence ID" value="QBA64968.1"/>
    <property type="molecule type" value="Genomic_DNA"/>
</dbReference>
<reference evidence="2 3" key="1">
    <citation type="submission" date="2019-01" db="EMBL/GenBank/DDBJ databases">
        <title>Muriicola soli sp. nov., isolated from soil.</title>
        <authorList>
            <person name="Kang H.J."/>
            <person name="Kim S.B."/>
        </authorList>
    </citation>
    <scope>NUCLEOTIDE SEQUENCE [LARGE SCALE GENOMIC DNA]</scope>
    <source>
        <strain evidence="2 3">MMS17-SY002</strain>
    </source>
</reference>
<dbReference type="RefSeq" id="WP_129605749.1">
    <property type="nucleotide sequence ID" value="NZ_CP035544.1"/>
</dbReference>
<accession>A0A411EBE4</accession>
<keyword evidence="3" id="KW-1185">Reference proteome</keyword>
<keyword evidence="1" id="KW-0472">Membrane</keyword>